<dbReference type="KEGG" id="acan:ACA1_265910"/>
<evidence type="ECO:0000256" key="4">
    <source>
        <dbReference type="ARBA" id="ARBA00022701"/>
    </source>
</evidence>
<dbReference type="Gene3D" id="1.20.120.1900">
    <property type="entry name" value="Gamma-tubulin complex, C-terminal domain"/>
    <property type="match status" value="1"/>
</dbReference>
<gene>
    <name evidence="9" type="ORF">ACA1_265910</name>
</gene>
<dbReference type="GO" id="GO:0000278">
    <property type="term" value="P:mitotic cell cycle"/>
    <property type="evidence" value="ECO:0007669"/>
    <property type="project" value="TreeGrafter"/>
</dbReference>
<dbReference type="GO" id="GO:0051225">
    <property type="term" value="P:spindle assembly"/>
    <property type="evidence" value="ECO:0007669"/>
    <property type="project" value="TreeGrafter"/>
</dbReference>
<organism evidence="9 10">
    <name type="scientific">Acanthamoeba castellanii (strain ATCC 30010 / Neff)</name>
    <dbReference type="NCBI Taxonomy" id="1257118"/>
    <lineage>
        <taxon>Eukaryota</taxon>
        <taxon>Amoebozoa</taxon>
        <taxon>Discosea</taxon>
        <taxon>Longamoebia</taxon>
        <taxon>Centramoebida</taxon>
        <taxon>Acanthamoebidae</taxon>
        <taxon>Acanthamoeba</taxon>
    </lineage>
</organism>
<dbReference type="PANTHER" id="PTHR19302">
    <property type="entry name" value="GAMMA TUBULIN COMPLEX PROTEIN"/>
    <property type="match status" value="1"/>
</dbReference>
<protein>
    <recommendedName>
        <fullName evidence="6">Spindle pole body component</fullName>
    </recommendedName>
</protein>
<evidence type="ECO:0000259" key="8">
    <source>
        <dbReference type="Pfam" id="PF17681"/>
    </source>
</evidence>
<dbReference type="InterPro" id="IPR007259">
    <property type="entry name" value="GCP"/>
</dbReference>
<sequence>MASQHASVMPALDRLVAERAESEDNGPALLNVLHRASFCGDDDIQRAITRHALLIIIISINTHTRLNASARRLQKACHGVLFHYIAAWTVYGRLVDNGNEFFIRPAYSTTGQQEDVSLEEALIPDYLGLPVCRQILFIGKSGGDQRWRDDTRLLSARLVALARVDRFDLRAVEETIHATHRSLTSHFSRWLLHHADLPAHLTVLRDFYLFGHGELYNRFLEQARPLLCKPPTDDSEREVGRLWREALLVVTGAGAEEPRHAGKKASPLVDVRLILPRSKSNPSALLGWDELKLSCEFKSNVGLSILFNDDITERYNELFRFLLRLRRVQMDLERVWVAQKQWSRHPSAAAAAKAKASSLPAEDKTAVRLACLLRLEMSLFADGLLHYIQDVIEVEFGEMCDKLGGGEARGGTDVEEVVGLHEAFLRKLAVYCAFSNIPSIHASLTQIFALSQAFADYATSGGQPSGAHVSTLGAFLQGFRKHRTFVVGVLTGLLGQKGRSASGLHFSGLLLRFQSSSAASSSSSLFLS</sequence>
<dbReference type="PANTHER" id="PTHR19302:SF27">
    <property type="entry name" value="GAMMA-TUBULIN COMPLEX COMPONENT 4"/>
    <property type="match status" value="1"/>
</dbReference>
<dbReference type="GO" id="GO:0000922">
    <property type="term" value="C:spindle pole"/>
    <property type="evidence" value="ECO:0007669"/>
    <property type="project" value="InterPro"/>
</dbReference>
<keyword evidence="10" id="KW-1185">Reference proteome</keyword>
<comment type="subcellular location">
    <subcellularLocation>
        <location evidence="1 6">Cytoplasm</location>
        <location evidence="1 6">Cytoskeleton</location>
        <location evidence="1 6">Microtubule organizing center</location>
    </subcellularLocation>
</comment>
<dbReference type="STRING" id="1257118.L8H4G4"/>
<evidence type="ECO:0000256" key="1">
    <source>
        <dbReference type="ARBA" id="ARBA00004267"/>
    </source>
</evidence>
<dbReference type="GO" id="GO:0043015">
    <property type="term" value="F:gamma-tubulin binding"/>
    <property type="evidence" value="ECO:0007669"/>
    <property type="project" value="InterPro"/>
</dbReference>
<feature type="domain" description="Gamma tubulin complex component C-terminal" evidence="7">
    <location>
        <begin position="197"/>
        <end position="513"/>
    </location>
</feature>
<keyword evidence="3 6" id="KW-0963">Cytoplasm</keyword>
<dbReference type="VEuPathDB" id="AmoebaDB:ACA1_265910"/>
<evidence type="ECO:0000259" key="7">
    <source>
        <dbReference type="Pfam" id="PF04130"/>
    </source>
</evidence>
<evidence type="ECO:0000313" key="9">
    <source>
        <dbReference type="EMBL" id="ELR19366.1"/>
    </source>
</evidence>
<dbReference type="Proteomes" id="UP000011083">
    <property type="component" value="Unassembled WGS sequence"/>
</dbReference>
<dbReference type="EMBL" id="KB007933">
    <property type="protein sequence ID" value="ELR19366.1"/>
    <property type="molecule type" value="Genomic_DNA"/>
</dbReference>
<dbReference type="RefSeq" id="XP_004341451.1">
    <property type="nucleotide sequence ID" value="XM_004341403.1"/>
</dbReference>
<feature type="domain" description="Gamma tubulin complex component protein N-terminal" evidence="8">
    <location>
        <begin position="9"/>
        <end position="141"/>
    </location>
</feature>
<dbReference type="AlphaFoldDB" id="L8H4G4"/>
<dbReference type="GO" id="GO:0051321">
    <property type="term" value="P:meiotic cell cycle"/>
    <property type="evidence" value="ECO:0007669"/>
    <property type="project" value="TreeGrafter"/>
</dbReference>
<keyword evidence="4 6" id="KW-0493">Microtubule</keyword>
<dbReference type="OrthoDB" id="78652at2759"/>
<dbReference type="GO" id="GO:0031122">
    <property type="term" value="P:cytoplasmic microtubule organization"/>
    <property type="evidence" value="ECO:0007669"/>
    <property type="project" value="TreeGrafter"/>
</dbReference>
<evidence type="ECO:0000256" key="3">
    <source>
        <dbReference type="ARBA" id="ARBA00022490"/>
    </source>
</evidence>
<evidence type="ECO:0000256" key="2">
    <source>
        <dbReference type="ARBA" id="ARBA00010337"/>
    </source>
</evidence>
<evidence type="ECO:0000256" key="6">
    <source>
        <dbReference type="RuleBase" id="RU363050"/>
    </source>
</evidence>
<dbReference type="GO" id="GO:0000930">
    <property type="term" value="C:gamma-tubulin complex"/>
    <property type="evidence" value="ECO:0007669"/>
    <property type="project" value="TreeGrafter"/>
</dbReference>
<accession>L8H4G4</accession>
<dbReference type="Pfam" id="PF17681">
    <property type="entry name" value="GCP_N_terminal"/>
    <property type="match status" value="1"/>
</dbReference>
<evidence type="ECO:0000313" key="10">
    <source>
        <dbReference type="Proteomes" id="UP000011083"/>
    </source>
</evidence>
<dbReference type="InterPro" id="IPR042241">
    <property type="entry name" value="GCP_C_sf"/>
</dbReference>
<dbReference type="InterPro" id="IPR040457">
    <property type="entry name" value="GCP_C"/>
</dbReference>
<dbReference type="GeneID" id="14920144"/>
<dbReference type="GO" id="GO:0051011">
    <property type="term" value="F:microtubule minus-end binding"/>
    <property type="evidence" value="ECO:0007669"/>
    <property type="project" value="TreeGrafter"/>
</dbReference>
<evidence type="ECO:0000256" key="5">
    <source>
        <dbReference type="ARBA" id="ARBA00023212"/>
    </source>
</evidence>
<proteinExistence type="inferred from homology"/>
<reference evidence="9 10" key="1">
    <citation type="journal article" date="2013" name="Genome Biol.">
        <title>Genome of Acanthamoeba castellanii highlights extensive lateral gene transfer and early evolution of tyrosine kinase signaling.</title>
        <authorList>
            <person name="Clarke M."/>
            <person name="Lohan A.J."/>
            <person name="Liu B."/>
            <person name="Lagkouvardos I."/>
            <person name="Roy S."/>
            <person name="Zafar N."/>
            <person name="Bertelli C."/>
            <person name="Schilde C."/>
            <person name="Kianianmomeni A."/>
            <person name="Burglin T.R."/>
            <person name="Frech C."/>
            <person name="Turcotte B."/>
            <person name="Kopec K.O."/>
            <person name="Synnott J.M."/>
            <person name="Choo C."/>
            <person name="Paponov I."/>
            <person name="Finkler A."/>
            <person name="Soon Heng Tan C."/>
            <person name="Hutchins A.P."/>
            <person name="Weinmeier T."/>
            <person name="Rattei T."/>
            <person name="Chu J.S."/>
            <person name="Gimenez G."/>
            <person name="Irimia M."/>
            <person name="Rigden D.J."/>
            <person name="Fitzpatrick D.A."/>
            <person name="Lorenzo-Morales J."/>
            <person name="Bateman A."/>
            <person name="Chiu C.H."/>
            <person name="Tang P."/>
            <person name="Hegemann P."/>
            <person name="Fromm H."/>
            <person name="Raoult D."/>
            <person name="Greub G."/>
            <person name="Miranda-Saavedra D."/>
            <person name="Chen N."/>
            <person name="Nash P."/>
            <person name="Ginger M.L."/>
            <person name="Horn M."/>
            <person name="Schaap P."/>
            <person name="Caler L."/>
            <person name="Loftus B."/>
        </authorList>
    </citation>
    <scope>NUCLEOTIDE SEQUENCE [LARGE SCALE GENOMIC DNA]</scope>
    <source>
        <strain evidence="9 10">Neff</strain>
    </source>
</reference>
<dbReference type="InterPro" id="IPR041470">
    <property type="entry name" value="GCP_N"/>
</dbReference>
<keyword evidence="5 6" id="KW-0206">Cytoskeleton</keyword>
<comment type="similarity">
    <text evidence="2 6">Belongs to the TUBGCP family.</text>
</comment>
<dbReference type="GO" id="GO:0007020">
    <property type="term" value="P:microtubule nucleation"/>
    <property type="evidence" value="ECO:0007669"/>
    <property type="project" value="InterPro"/>
</dbReference>
<dbReference type="Pfam" id="PF04130">
    <property type="entry name" value="GCP_C_terminal"/>
    <property type="match status" value="1"/>
</dbReference>
<name>L8H4G4_ACACF</name>
<dbReference type="GO" id="GO:0005874">
    <property type="term" value="C:microtubule"/>
    <property type="evidence" value="ECO:0007669"/>
    <property type="project" value="UniProtKB-KW"/>
</dbReference>